<evidence type="ECO:0000313" key="3">
    <source>
        <dbReference type="Proteomes" id="UP000628669"/>
    </source>
</evidence>
<keyword evidence="3" id="KW-1185">Reference proteome</keyword>
<name>A0ABS1FZW2_9FLAO</name>
<dbReference type="NCBIfam" id="NF047436">
    <property type="entry name" value="LA_2272_repeat"/>
    <property type="match status" value="2"/>
</dbReference>
<feature type="chain" id="PRO_5045716294" evidence="1">
    <location>
        <begin position="20"/>
        <end position="221"/>
    </location>
</feature>
<dbReference type="InterPro" id="IPR058093">
    <property type="entry name" value="LA_2272-like"/>
</dbReference>
<comment type="caution">
    <text evidence="2">The sequence shown here is derived from an EMBL/GenBank/DDBJ whole genome shotgun (WGS) entry which is preliminary data.</text>
</comment>
<organism evidence="2 3">
    <name type="scientific">Chryseobacterium paridis</name>
    <dbReference type="NCBI Taxonomy" id="2800328"/>
    <lineage>
        <taxon>Bacteria</taxon>
        <taxon>Pseudomonadati</taxon>
        <taxon>Bacteroidota</taxon>
        <taxon>Flavobacteriia</taxon>
        <taxon>Flavobacteriales</taxon>
        <taxon>Weeksellaceae</taxon>
        <taxon>Chryseobacterium group</taxon>
        <taxon>Chryseobacterium</taxon>
    </lineage>
</organism>
<protein>
    <submittedName>
        <fullName evidence="2">Uncharacterized protein</fullName>
    </submittedName>
</protein>
<feature type="signal peptide" evidence="1">
    <location>
        <begin position="1"/>
        <end position="19"/>
    </location>
</feature>
<dbReference type="EMBL" id="JAENHK010000010">
    <property type="protein sequence ID" value="MBK1897768.1"/>
    <property type="molecule type" value="Genomic_DNA"/>
</dbReference>
<gene>
    <name evidence="2" type="ORF">JHL15_18525</name>
</gene>
<proteinExistence type="predicted"/>
<reference evidence="3" key="1">
    <citation type="submission" date="2021-01" db="EMBL/GenBank/DDBJ databases">
        <title>Genome public.</title>
        <authorList>
            <person name="Liu C."/>
            <person name="Sun Q."/>
        </authorList>
    </citation>
    <scope>NUCLEOTIDE SEQUENCE [LARGE SCALE GENOMIC DNA]</scope>
    <source>
        <strain evidence="3">YIM B02567</strain>
    </source>
</reference>
<accession>A0ABS1FZW2</accession>
<evidence type="ECO:0000313" key="2">
    <source>
        <dbReference type="EMBL" id="MBK1897768.1"/>
    </source>
</evidence>
<evidence type="ECO:0000256" key="1">
    <source>
        <dbReference type="SAM" id="SignalP"/>
    </source>
</evidence>
<dbReference type="Proteomes" id="UP000628669">
    <property type="component" value="Unassembled WGS sequence"/>
</dbReference>
<dbReference type="RefSeq" id="WP_200248180.1">
    <property type="nucleotide sequence ID" value="NZ_JAENHK010000010.1"/>
</dbReference>
<keyword evidence="1" id="KW-0732">Signal</keyword>
<sequence>MKTIIFFIISAFTSSVLYAQDSIAVLETKTKIIAFTPLKKDIKEVDGIAIGMGDAFDDHKGGVRKINGINLEPNPVGVLIWMLFDPSKSTNAMPHLVVNGLTISGAGYGRGTSHNGITISLYNYGHTMKGLSIGGLSTDIDKGSGILISGLGVSSGELNGISVSAFNDANQLKGVQIGIYNKAHDARGMQVGLFNKSRKMKGLQIGFWNKNGKRSLPFINF</sequence>